<keyword evidence="5" id="KW-1185">Reference proteome</keyword>
<feature type="coiled-coil region" evidence="2">
    <location>
        <begin position="487"/>
        <end position="514"/>
    </location>
</feature>
<comment type="subunit">
    <text evidence="1">Homododecamer. Interacts with the large terminase subunit. Interacts with the major capsid protein. Interacts with the capsid vertex protein.</text>
</comment>
<dbReference type="Proteomes" id="UP000226092">
    <property type="component" value="Segment"/>
</dbReference>
<organism evidence="4 5">
    <name type="scientific">Aeromonas phage AS-zj</name>
    <dbReference type="NCBI Taxonomy" id="2024208"/>
    <lineage>
        <taxon>Viruses</taxon>
        <taxon>Duplodnaviria</taxon>
        <taxon>Heunggongvirae</taxon>
        <taxon>Uroviricota</taxon>
        <taxon>Caudoviricetes</taxon>
        <taxon>Pantevenvirales</taxon>
        <taxon>Straboviridae</taxon>
        <taxon>Emmerichvirinae</taxon>
        <taxon>Ceceduovirus</taxon>
        <taxon>Ceceduovirus aszj</taxon>
    </lineage>
</organism>
<evidence type="ECO:0000313" key="4">
    <source>
        <dbReference type="EMBL" id="ASU00171.1"/>
    </source>
</evidence>
<protein>
    <recommendedName>
        <fullName evidence="1">Portal protein</fullName>
    </recommendedName>
    <alternativeName>
        <fullName evidence="1">gp20</fullName>
    </alternativeName>
</protein>
<name>A0A223LEI9_9CAUD</name>
<dbReference type="GO" id="GO:0019072">
    <property type="term" value="P:viral genome packaging"/>
    <property type="evidence" value="ECO:0007669"/>
    <property type="project" value="UniProtKB-UniRule"/>
</dbReference>
<keyword evidence="1" id="KW-1242">Viral contractile tail ejection system</keyword>
<comment type="similarity">
    <text evidence="1">Belongs to the Tevenvirinae portal protein family.</text>
</comment>
<dbReference type="EMBL" id="MF448340">
    <property type="protein sequence ID" value="ASU00171.1"/>
    <property type="molecule type" value="Genomic_DNA"/>
</dbReference>
<feature type="region of interest" description="Disordered" evidence="3">
    <location>
        <begin position="31"/>
        <end position="51"/>
    </location>
</feature>
<dbReference type="GeneID" id="55604748"/>
<comment type="function">
    <text evidence="1">Forms the portal vertex of the capsid. This portal plays critical roles in head assembly, genome packaging, neck/tail attachment, and genome ejection. The portal protein multimerizes as a single ring-shaped homododecamer arranged around a central channel. Binds to the terminase subunits to form the packaging machine.</text>
</comment>
<keyword evidence="1" id="KW-0118">Viral capsid assembly</keyword>
<evidence type="ECO:0000256" key="3">
    <source>
        <dbReference type="SAM" id="MobiDB-lite"/>
    </source>
</evidence>
<evidence type="ECO:0000256" key="1">
    <source>
        <dbReference type="HAMAP-Rule" id="MF_04114"/>
    </source>
</evidence>
<dbReference type="InterPro" id="IPR010823">
    <property type="entry name" value="Portal_Gp20"/>
</dbReference>
<dbReference type="Pfam" id="PF07230">
    <property type="entry name" value="Portal_T4"/>
    <property type="match status" value="1"/>
</dbReference>
<proteinExistence type="inferred from homology"/>
<dbReference type="GO" id="GO:0019076">
    <property type="term" value="P:viral release from host cell"/>
    <property type="evidence" value="ECO:0007669"/>
    <property type="project" value="UniProtKB-UniRule"/>
</dbReference>
<keyword evidence="2" id="KW-0175">Coiled coil</keyword>
<keyword evidence="1" id="KW-1160">Virus entry into host cell</keyword>
<dbReference type="KEGG" id="vg:55604748"/>
<keyword evidence="1" id="KW-0946">Virion</keyword>
<reference evidence="4 5" key="1">
    <citation type="submission" date="2017-07" db="EMBL/GenBank/DDBJ databases">
        <title>In vitro design and evaluation of phage cocktails against multidrug-resistant Aeromonas salmonicida.</title>
        <authorList>
            <person name="Chen L."/>
            <person name="Yuan S."/>
            <person name="Ma Y."/>
        </authorList>
    </citation>
    <scope>NUCLEOTIDE SEQUENCE [LARGE SCALE GENOMIC DNA]</scope>
</reference>
<keyword evidence="1" id="KW-1162">Viral penetration into host cytoplasm</keyword>
<keyword evidence="1" id="KW-0231">Viral genome packaging</keyword>
<dbReference type="HAMAP" id="MF_04114">
    <property type="entry name" value="PORTAL_T4"/>
    <property type="match status" value="1"/>
</dbReference>
<keyword evidence="1" id="KW-1188">Viral release from host cell</keyword>
<dbReference type="RefSeq" id="YP_009834681.1">
    <property type="nucleotide sequence ID" value="NC_048673.1"/>
</dbReference>
<sequence length="525" mass="60687">MFNGRFTVPSFLRPWAKDDDKELDIELKSGIDSFSAPDNPDGANSIDRTDTSAPSRAYQAYAYGTEQKINSTRQLIDQYRALTNYHEVDNAIDEIVNDAIVQEDEKNTVSLDLDATKWNKSIKDRVQEEFEEILSLLNFEKEGKRLYRRWYVDSRIYFHKMIDPKRQKEGIKELRLLDPRAVYYHRENFKEVEGGNSIYKGHREYFTYSGTECSTYNINQANTNHIVIPRDAMVYAHSGKVSCDGRSIIGHLHAAIKPANILKMLEDALVIYRVSRAPERRIFYIDVGNMQPKKATEHVNKVMQGFKNRVIYDSSTGKVKTAANNLSMTEDFWLMRRDGKASTEISTLPGAQSIGEMDDVRWFNRKVYEAMKLPLSRLPMESGGVTFSNGGEISRDELLFSKLVRGMQRQFDPIFYDPLVTNLILKGIMSQEEWDEEKNNIKIVYAKDSYYEELKDIEILQRRVDVVSSLIQNNIVGKYMSHNTIMKDIMKMTDKQIEEEAKKIEEEMKSEILNPPNPEDGLADF</sequence>
<evidence type="ECO:0000313" key="5">
    <source>
        <dbReference type="Proteomes" id="UP000226092"/>
    </source>
</evidence>
<accession>A0A223LEI9</accession>
<dbReference type="GO" id="GO:0019028">
    <property type="term" value="C:viral capsid"/>
    <property type="evidence" value="ECO:0007669"/>
    <property type="project" value="UniProtKB-UniRule"/>
</dbReference>
<comment type="subcellular location">
    <subcellularLocation>
        <location evidence="1">Virion</location>
    </subcellularLocation>
    <text evidence="1">Located at a unique 5-fold vertex of the icosahedral capsid.</text>
</comment>
<keyword evidence="1" id="KW-0167">Capsid protein</keyword>
<evidence type="ECO:0000256" key="2">
    <source>
        <dbReference type="SAM" id="Coils"/>
    </source>
</evidence>
<dbReference type="GO" id="GO:0099000">
    <property type="term" value="P:symbiont genome ejection through host cell envelope, contractile tail mechanism"/>
    <property type="evidence" value="ECO:0007669"/>
    <property type="project" value="UniProtKB-UniRule"/>
</dbReference>
<keyword evidence="1" id="KW-1171">Viral genome ejection through host cell envelope</keyword>